<name>A0A6G8ANT4_9ENTE</name>
<dbReference type="SUPFAM" id="SSF54631">
    <property type="entry name" value="CBS-domain pair"/>
    <property type="match status" value="1"/>
</dbReference>
<accession>A0A6G8ANT4</accession>
<protein>
    <submittedName>
        <fullName evidence="4">CBS domain-containing protein</fullName>
    </submittedName>
</protein>
<organism evidence="4 5">
    <name type="scientific">Vagococcus coleopterorum</name>
    <dbReference type="NCBI Taxonomy" id="2714946"/>
    <lineage>
        <taxon>Bacteria</taxon>
        <taxon>Bacillati</taxon>
        <taxon>Bacillota</taxon>
        <taxon>Bacilli</taxon>
        <taxon>Lactobacillales</taxon>
        <taxon>Enterococcaceae</taxon>
        <taxon>Vagococcus</taxon>
    </lineage>
</organism>
<dbReference type="AlphaFoldDB" id="A0A6G8ANT4"/>
<feature type="domain" description="CBS" evidence="3">
    <location>
        <begin position="19"/>
        <end position="79"/>
    </location>
</feature>
<evidence type="ECO:0000313" key="4">
    <source>
        <dbReference type="EMBL" id="QIL46738.1"/>
    </source>
</evidence>
<dbReference type="EMBL" id="CP049886">
    <property type="protein sequence ID" value="QIL46738.1"/>
    <property type="molecule type" value="Genomic_DNA"/>
</dbReference>
<reference evidence="4 5" key="1">
    <citation type="submission" date="2020-03" db="EMBL/GenBank/DDBJ databases">
        <title>Vagococcus sp. nov., isolated from beetles.</title>
        <authorList>
            <person name="Hyun D.-W."/>
            <person name="Bae J.-W."/>
        </authorList>
    </citation>
    <scope>NUCLEOTIDE SEQUENCE [LARGE SCALE GENOMIC DNA]</scope>
    <source>
        <strain evidence="4 5">HDW17A</strain>
    </source>
</reference>
<dbReference type="Pfam" id="PF00571">
    <property type="entry name" value="CBS"/>
    <property type="match status" value="2"/>
</dbReference>
<dbReference type="CDD" id="cd04643">
    <property type="entry name" value="CBS_pair_bac"/>
    <property type="match status" value="1"/>
</dbReference>
<evidence type="ECO:0000313" key="5">
    <source>
        <dbReference type="Proteomes" id="UP000500890"/>
    </source>
</evidence>
<proteinExistence type="predicted"/>
<evidence type="ECO:0000256" key="1">
    <source>
        <dbReference type="ARBA" id="ARBA00023122"/>
    </source>
</evidence>
<dbReference type="InterPro" id="IPR048125">
    <property type="entry name" value="CBS_CbpB"/>
</dbReference>
<dbReference type="InterPro" id="IPR046342">
    <property type="entry name" value="CBS_dom_sf"/>
</dbReference>
<dbReference type="InterPro" id="IPR000644">
    <property type="entry name" value="CBS_dom"/>
</dbReference>
<dbReference type="NCBIfam" id="NF041630">
    <property type="entry name" value="CBS_CbpB"/>
    <property type="match status" value="1"/>
</dbReference>
<dbReference type="InterPro" id="IPR051257">
    <property type="entry name" value="Diverse_CBS-Domain"/>
</dbReference>
<keyword evidence="5" id="KW-1185">Reference proteome</keyword>
<dbReference type="Proteomes" id="UP000500890">
    <property type="component" value="Chromosome"/>
</dbReference>
<gene>
    <name evidence="4" type="ORF">G7081_06430</name>
</gene>
<dbReference type="RefSeq" id="WP_166008126.1">
    <property type="nucleotide sequence ID" value="NZ_CP049886.1"/>
</dbReference>
<evidence type="ECO:0000256" key="2">
    <source>
        <dbReference type="PROSITE-ProRule" id="PRU00703"/>
    </source>
</evidence>
<dbReference type="PANTHER" id="PTHR43080">
    <property type="entry name" value="CBS DOMAIN-CONTAINING PROTEIN CBSX3, MITOCHONDRIAL"/>
    <property type="match status" value="1"/>
</dbReference>
<dbReference type="PROSITE" id="PS51371">
    <property type="entry name" value="CBS"/>
    <property type="match status" value="1"/>
</dbReference>
<dbReference type="Gene3D" id="3.10.580.10">
    <property type="entry name" value="CBS-domain"/>
    <property type="match status" value="1"/>
</dbReference>
<sequence length="150" mass="16976">MISEAVENILLKNADCFLVSDEKVAHVMDENPLTHALLMLTQVKYTRIPVLNREGHIVGLIGLSNIVNQMFDLAEIDPSNLEGLLVKDVMETEVPIITDPFDVEDILHKLVDHPFLAVVDEYNCFTGIVTRREILKSVNHLVHEIDLENH</sequence>
<dbReference type="KEGG" id="vah:G7081_06430"/>
<dbReference type="PANTHER" id="PTHR43080:SF2">
    <property type="entry name" value="CBS DOMAIN-CONTAINING PROTEIN"/>
    <property type="match status" value="1"/>
</dbReference>
<keyword evidence="1 2" id="KW-0129">CBS domain</keyword>
<evidence type="ECO:0000259" key="3">
    <source>
        <dbReference type="PROSITE" id="PS51371"/>
    </source>
</evidence>